<accession>A0A2S5G6T8</accession>
<evidence type="ECO:0000313" key="4">
    <source>
        <dbReference type="EMBL" id="PPA68641.1"/>
    </source>
</evidence>
<dbReference type="OrthoDB" id="2375836at2"/>
<dbReference type="PROSITE" id="PS51257">
    <property type="entry name" value="PROKAR_LIPOPROTEIN"/>
    <property type="match status" value="1"/>
</dbReference>
<name>A0A2S5G6T8_9BACL</name>
<keyword evidence="5" id="KW-1185">Reference proteome</keyword>
<dbReference type="EMBL" id="PREZ01000010">
    <property type="protein sequence ID" value="PPA68641.1"/>
    <property type="molecule type" value="Genomic_DNA"/>
</dbReference>
<feature type="chain" id="PRO_5038420877" evidence="2">
    <location>
        <begin position="22"/>
        <end position="224"/>
    </location>
</feature>
<organism evidence="4 5">
    <name type="scientific">Jeotgalibacillus proteolyticus</name>
    <dbReference type="NCBI Taxonomy" id="2082395"/>
    <lineage>
        <taxon>Bacteria</taxon>
        <taxon>Bacillati</taxon>
        <taxon>Bacillota</taxon>
        <taxon>Bacilli</taxon>
        <taxon>Bacillales</taxon>
        <taxon>Caryophanaceae</taxon>
        <taxon>Jeotgalibacillus</taxon>
    </lineage>
</organism>
<evidence type="ECO:0000313" key="5">
    <source>
        <dbReference type="Proteomes" id="UP000239047"/>
    </source>
</evidence>
<feature type="compositionally biased region" description="Gly residues" evidence="1">
    <location>
        <begin position="182"/>
        <end position="224"/>
    </location>
</feature>
<feature type="region of interest" description="Disordered" evidence="1">
    <location>
        <begin position="177"/>
        <end position="224"/>
    </location>
</feature>
<dbReference type="NCBIfam" id="NF040801">
    <property type="entry name" value="spore_GerD"/>
    <property type="match status" value="1"/>
</dbReference>
<dbReference type="RefSeq" id="WP_104059772.1">
    <property type="nucleotide sequence ID" value="NZ_PREZ01000010.1"/>
</dbReference>
<proteinExistence type="predicted"/>
<evidence type="ECO:0000256" key="1">
    <source>
        <dbReference type="SAM" id="MobiDB-lite"/>
    </source>
</evidence>
<feature type="domain" description="Spore germination GerD central core" evidence="3">
    <location>
        <begin position="62"/>
        <end position="175"/>
    </location>
</feature>
<dbReference type="AlphaFoldDB" id="A0A2S5G6T8"/>
<gene>
    <name evidence="4" type="ORF">C4B60_20200</name>
</gene>
<feature type="signal peptide" evidence="2">
    <location>
        <begin position="1"/>
        <end position="21"/>
    </location>
</feature>
<evidence type="ECO:0000256" key="2">
    <source>
        <dbReference type="SAM" id="SignalP"/>
    </source>
</evidence>
<comment type="caution">
    <text evidence="4">The sequence shown here is derived from an EMBL/GenBank/DDBJ whole genome shotgun (WGS) entry which is preliminary data.</text>
</comment>
<dbReference type="InterPro" id="IPR041262">
    <property type="entry name" value="GerD_central"/>
</dbReference>
<sequence>MKKLFMLGIAFTIILSLSACGGGEKAASYDETKQMVIDLLKTNEGKKAVQEFLSDEEIKKELVLDQDVVKKTIDSKLLSDEGKQFWEKTFKDPAFAEVLAKSMHKQNEELLKGLMQDPDYQAMMLELLKDPSIQEQTLNLLNSQKFREETKKQMIEVMNSPLVQKELQDILLEAAKKIGEGEPSGGTQGGGAGGAGGGDSGTGGADDTGSGGSGEGDGSNGGGA</sequence>
<dbReference type="Proteomes" id="UP000239047">
    <property type="component" value="Unassembled WGS sequence"/>
</dbReference>
<evidence type="ECO:0000259" key="3">
    <source>
        <dbReference type="Pfam" id="PF17898"/>
    </source>
</evidence>
<protein>
    <submittedName>
        <fullName evidence="4">Spore gernimation protein GerD</fullName>
    </submittedName>
</protein>
<keyword evidence="2" id="KW-0732">Signal</keyword>
<dbReference type="Pfam" id="PF17898">
    <property type="entry name" value="GerD"/>
    <property type="match status" value="1"/>
</dbReference>
<reference evidence="4 5" key="1">
    <citation type="submission" date="2018-02" db="EMBL/GenBank/DDBJ databases">
        <title>Jeotgalibacillus proteolyticum sp. nov. a protease producing bacterium isolated from ocean sediments of Laizhou Bay.</title>
        <authorList>
            <person name="Li Y."/>
        </authorList>
    </citation>
    <scope>NUCLEOTIDE SEQUENCE [LARGE SCALE GENOMIC DNA]</scope>
    <source>
        <strain evidence="4 5">22-7</strain>
    </source>
</reference>